<accession>A0A1Z5JAY2</accession>
<evidence type="ECO:0000313" key="6">
    <source>
        <dbReference type="Proteomes" id="UP000198406"/>
    </source>
</evidence>
<comment type="caution">
    <text evidence="5">The sequence shown here is derived from an EMBL/GenBank/DDBJ whole genome shotgun (WGS) entry which is preliminary data.</text>
</comment>
<dbReference type="AlphaFoldDB" id="A0A1Z5JAY2"/>
<dbReference type="GO" id="GO:0042393">
    <property type="term" value="F:histone binding"/>
    <property type="evidence" value="ECO:0007669"/>
    <property type="project" value="TreeGrafter"/>
</dbReference>
<dbReference type="PANTHER" id="PTHR15081">
    <property type="entry name" value="NUCLEAR AUTOANTIGENIC SPERM PROTEIN NASP -RELATED"/>
    <property type="match status" value="1"/>
</dbReference>
<reference evidence="5 6" key="1">
    <citation type="journal article" date="2015" name="Plant Cell">
        <title>Oil accumulation by the oleaginous diatom Fistulifera solaris as revealed by the genome and transcriptome.</title>
        <authorList>
            <person name="Tanaka T."/>
            <person name="Maeda Y."/>
            <person name="Veluchamy A."/>
            <person name="Tanaka M."/>
            <person name="Abida H."/>
            <person name="Marechal E."/>
            <person name="Bowler C."/>
            <person name="Muto M."/>
            <person name="Sunaga Y."/>
            <person name="Tanaka M."/>
            <person name="Yoshino T."/>
            <person name="Taniguchi T."/>
            <person name="Fukuda Y."/>
            <person name="Nemoto M."/>
            <person name="Matsumoto M."/>
            <person name="Wong P.S."/>
            <person name="Aburatani S."/>
            <person name="Fujibuchi W."/>
        </authorList>
    </citation>
    <scope>NUCLEOTIDE SEQUENCE [LARGE SCALE GENOMIC DNA]</scope>
    <source>
        <strain evidence="5 6">JPCC DA0580</strain>
    </source>
</reference>
<sequence length="399" mass="44401">MSIPVVSRDPRFRAGRTLLQRGQCEQATSIFATLLEESRTKFGQDSIETAPAYYEYGNALFRTHQQQLQLQEEQQEAQEIKEEKLNAREVAAAAAERRLKGETAPDNAKEENVQPLTMKSKESSVDDAQSDDETDAELALEMMETAWSILDKYSENPLSDDYSTWLTEQSPRVLVGIGDVLSCLERHADAADVYLRALALRQKAAAEAKDASAESIELLRHRRLIVEANILVAEELLACPEGEDVVTTETKVTLVSASQRVEYARGYYENAREELQETVLLMGALAAKGFDVSEEKEDICNVSVMVMGVGITFAQMDEQSSTAAVESPKKKPRKSTVFCVRSSSTFCLGAATSVFRFTITEAAIRESIQQKILPRGALVAHTFVAMTMTRWPRHAHYLC</sequence>
<evidence type="ECO:0000256" key="1">
    <source>
        <dbReference type="ARBA" id="ARBA00022737"/>
    </source>
</evidence>
<feature type="coiled-coil region" evidence="3">
    <location>
        <begin position="63"/>
        <end position="97"/>
    </location>
</feature>
<name>A0A1Z5JAY2_FISSO</name>
<dbReference type="InParanoid" id="A0A1Z5JAY2"/>
<dbReference type="GO" id="GO:0005654">
    <property type="term" value="C:nucleoplasm"/>
    <property type="evidence" value="ECO:0007669"/>
    <property type="project" value="TreeGrafter"/>
</dbReference>
<dbReference type="Proteomes" id="UP000198406">
    <property type="component" value="Unassembled WGS sequence"/>
</dbReference>
<dbReference type="GO" id="GO:0034080">
    <property type="term" value="P:CENP-A containing chromatin assembly"/>
    <property type="evidence" value="ECO:0007669"/>
    <property type="project" value="TreeGrafter"/>
</dbReference>
<dbReference type="PANTHER" id="PTHR15081:SF1">
    <property type="entry name" value="NUCLEAR AUTOANTIGENIC SPERM PROTEIN"/>
    <property type="match status" value="1"/>
</dbReference>
<dbReference type="OrthoDB" id="46640at2759"/>
<dbReference type="EMBL" id="BDSP01000036">
    <property type="protein sequence ID" value="GAX11116.1"/>
    <property type="molecule type" value="Genomic_DNA"/>
</dbReference>
<dbReference type="GO" id="GO:0006335">
    <property type="term" value="P:DNA replication-dependent chromatin assembly"/>
    <property type="evidence" value="ECO:0007669"/>
    <property type="project" value="TreeGrafter"/>
</dbReference>
<evidence type="ECO:0000256" key="4">
    <source>
        <dbReference type="SAM" id="MobiDB-lite"/>
    </source>
</evidence>
<feature type="compositionally biased region" description="Basic and acidic residues" evidence="4">
    <location>
        <begin position="97"/>
        <end position="112"/>
    </location>
</feature>
<dbReference type="InterPro" id="IPR051730">
    <property type="entry name" value="NASP-like"/>
</dbReference>
<gene>
    <name evidence="5" type="ORF">FisN_9Hh207</name>
</gene>
<keyword evidence="6" id="KW-1185">Reference proteome</keyword>
<feature type="region of interest" description="Disordered" evidence="4">
    <location>
        <begin position="97"/>
        <end position="131"/>
    </location>
</feature>
<organism evidence="5 6">
    <name type="scientific">Fistulifera solaris</name>
    <name type="common">Oleaginous diatom</name>
    <dbReference type="NCBI Taxonomy" id="1519565"/>
    <lineage>
        <taxon>Eukaryota</taxon>
        <taxon>Sar</taxon>
        <taxon>Stramenopiles</taxon>
        <taxon>Ochrophyta</taxon>
        <taxon>Bacillariophyta</taxon>
        <taxon>Bacillariophyceae</taxon>
        <taxon>Bacillariophycidae</taxon>
        <taxon>Naviculales</taxon>
        <taxon>Naviculaceae</taxon>
        <taxon>Fistulifera</taxon>
    </lineage>
</organism>
<evidence type="ECO:0008006" key="7">
    <source>
        <dbReference type="Google" id="ProtNLM"/>
    </source>
</evidence>
<evidence type="ECO:0000256" key="2">
    <source>
        <dbReference type="ARBA" id="ARBA00022803"/>
    </source>
</evidence>
<proteinExistence type="predicted"/>
<keyword evidence="3" id="KW-0175">Coiled coil</keyword>
<evidence type="ECO:0000256" key="3">
    <source>
        <dbReference type="SAM" id="Coils"/>
    </source>
</evidence>
<evidence type="ECO:0000313" key="5">
    <source>
        <dbReference type="EMBL" id="GAX11116.1"/>
    </source>
</evidence>
<protein>
    <recommendedName>
        <fullName evidence="7">Tetratricopeptide SHNi-TPR domain-containing protein</fullName>
    </recommendedName>
</protein>
<keyword evidence="2" id="KW-0802">TPR repeat</keyword>
<keyword evidence="1" id="KW-0677">Repeat</keyword>